<dbReference type="Proteomes" id="UP000239872">
    <property type="component" value="Unassembled WGS sequence"/>
</dbReference>
<dbReference type="Pfam" id="PF13470">
    <property type="entry name" value="PIN_3"/>
    <property type="match status" value="1"/>
</dbReference>
<dbReference type="AlphaFoldDB" id="A0A2S7T0K3"/>
<accession>A0A2S7T0K3</accession>
<gene>
    <name evidence="2" type="ORF">CJD36_001150</name>
</gene>
<evidence type="ECO:0000259" key="1">
    <source>
        <dbReference type="Pfam" id="PF13470"/>
    </source>
</evidence>
<keyword evidence="3" id="KW-1185">Reference proteome</keyword>
<dbReference type="Gene3D" id="3.40.50.1010">
    <property type="entry name" value="5'-nuclease"/>
    <property type="match status" value="1"/>
</dbReference>
<dbReference type="InterPro" id="IPR002850">
    <property type="entry name" value="PIN_toxin-like"/>
</dbReference>
<evidence type="ECO:0000313" key="3">
    <source>
        <dbReference type="Proteomes" id="UP000239872"/>
    </source>
</evidence>
<sequence>MVSLICLWMKLIRKLKQQERMQRIIIDTNVLVSALIQKSYPYFVVSDIFLDRNIEWCISDEVLKEYHNVLKRDKFSKYPGFTARAESILASIEEIATLFTPKIRLTIINDPNDNRFIELADESKADFLITGNTADFTFRNYKQPQIVSPKEYWETYRK</sequence>
<comment type="caution">
    <text evidence="2">The sequence shown here is derived from an EMBL/GenBank/DDBJ whole genome shotgun (WGS) entry which is preliminary data.</text>
</comment>
<protein>
    <submittedName>
        <fullName evidence="2">Putative toxin-antitoxin system toxin component, PIN family</fullName>
    </submittedName>
</protein>
<reference evidence="2 3" key="1">
    <citation type="submission" date="2018-01" db="EMBL/GenBank/DDBJ databases">
        <title>A novel member of the phylum Bacteroidetes isolated from glacier ice.</title>
        <authorList>
            <person name="Liu Q."/>
            <person name="Xin Y.-H."/>
        </authorList>
    </citation>
    <scope>NUCLEOTIDE SEQUENCE [LARGE SCALE GENOMIC DNA]</scope>
    <source>
        <strain evidence="2 3">RB1R16</strain>
    </source>
</reference>
<dbReference type="InterPro" id="IPR002716">
    <property type="entry name" value="PIN_dom"/>
</dbReference>
<name>A0A2S7T0K3_9BACT</name>
<proteinExistence type="predicted"/>
<dbReference type="InterPro" id="IPR029060">
    <property type="entry name" value="PIN-like_dom_sf"/>
</dbReference>
<dbReference type="NCBIfam" id="TIGR00305">
    <property type="entry name" value="putative toxin-antitoxin system toxin component, PIN family"/>
    <property type="match status" value="1"/>
</dbReference>
<dbReference type="SUPFAM" id="SSF88723">
    <property type="entry name" value="PIN domain-like"/>
    <property type="match status" value="1"/>
</dbReference>
<dbReference type="EMBL" id="PPSL01000001">
    <property type="protein sequence ID" value="PQJ12387.1"/>
    <property type="molecule type" value="Genomic_DNA"/>
</dbReference>
<dbReference type="PANTHER" id="PTHR34610">
    <property type="entry name" value="SSL7007 PROTEIN"/>
    <property type="match status" value="1"/>
</dbReference>
<dbReference type="PANTHER" id="PTHR34610:SF3">
    <property type="entry name" value="SSL7007 PROTEIN"/>
    <property type="match status" value="1"/>
</dbReference>
<evidence type="ECO:0000313" key="2">
    <source>
        <dbReference type="EMBL" id="PQJ12387.1"/>
    </source>
</evidence>
<feature type="domain" description="PIN" evidence="1">
    <location>
        <begin position="23"/>
        <end position="134"/>
    </location>
</feature>
<organism evidence="2 3">
    <name type="scientific">Flavipsychrobacter stenotrophus</name>
    <dbReference type="NCBI Taxonomy" id="2077091"/>
    <lineage>
        <taxon>Bacteria</taxon>
        <taxon>Pseudomonadati</taxon>
        <taxon>Bacteroidota</taxon>
        <taxon>Chitinophagia</taxon>
        <taxon>Chitinophagales</taxon>
        <taxon>Chitinophagaceae</taxon>
        <taxon>Flavipsychrobacter</taxon>
    </lineage>
</organism>